<dbReference type="Proteomes" id="UP000009881">
    <property type="component" value="Unassembled WGS sequence"/>
</dbReference>
<dbReference type="EMBL" id="ANHY01000009">
    <property type="protein sequence ID" value="EKV30149.1"/>
    <property type="molecule type" value="Genomic_DNA"/>
</dbReference>
<evidence type="ECO:0000256" key="4">
    <source>
        <dbReference type="ARBA" id="ARBA00022982"/>
    </source>
</evidence>
<keyword evidence="3" id="KW-0479">Metal-binding</keyword>
<dbReference type="InterPro" id="IPR041854">
    <property type="entry name" value="BFD-like_2Fe2S-bd_dom_sf"/>
</dbReference>
<dbReference type="PANTHER" id="PTHR37424">
    <property type="entry name" value="BACTERIOFERRITIN-ASSOCIATED FERREDOXIN"/>
    <property type="match status" value="1"/>
</dbReference>
<evidence type="ECO:0000256" key="5">
    <source>
        <dbReference type="ARBA" id="ARBA00023004"/>
    </source>
</evidence>
<evidence type="ECO:0000256" key="3">
    <source>
        <dbReference type="ARBA" id="ARBA00022723"/>
    </source>
</evidence>
<dbReference type="Gene3D" id="1.10.10.1100">
    <property type="entry name" value="BFD-like [2Fe-2S]-binding domain"/>
    <property type="match status" value="1"/>
</dbReference>
<dbReference type="PANTHER" id="PTHR37424:SF1">
    <property type="entry name" value="BACTERIOFERRITIN-ASSOCIATED FERREDOXIN"/>
    <property type="match status" value="1"/>
</dbReference>
<evidence type="ECO:0000256" key="2">
    <source>
        <dbReference type="ARBA" id="ARBA00022714"/>
    </source>
</evidence>
<dbReference type="Pfam" id="PF04324">
    <property type="entry name" value="Fer2_BFD"/>
    <property type="match status" value="1"/>
</dbReference>
<keyword evidence="11" id="KW-1185">Reference proteome</keyword>
<name>K9GZI7_9PROT</name>
<keyword evidence="2" id="KW-0001">2Fe-2S</keyword>
<evidence type="ECO:0000313" key="11">
    <source>
        <dbReference type="Proteomes" id="UP000009881"/>
    </source>
</evidence>
<dbReference type="STRING" id="1238182.C882_4549"/>
<feature type="domain" description="BFD-like [2Fe-2S]-binding" evidence="9">
    <location>
        <begin position="2"/>
        <end position="50"/>
    </location>
</feature>
<dbReference type="InterPro" id="IPR007419">
    <property type="entry name" value="BFD-like_2Fe2S-bd_dom"/>
</dbReference>
<reference evidence="10 11" key="1">
    <citation type="journal article" date="2013" name="Genome Announc.">
        <title>Draft Genome Sequence of an Alphaproteobacterium, Caenispirillum salinarum AK4(T), Isolated from a Solar Saltern.</title>
        <authorList>
            <person name="Khatri I."/>
            <person name="Singh A."/>
            <person name="Korpole S."/>
            <person name="Pinnaka A.K."/>
            <person name="Subramanian S."/>
        </authorList>
    </citation>
    <scope>NUCLEOTIDE SEQUENCE [LARGE SCALE GENOMIC DNA]</scope>
    <source>
        <strain evidence="10 11">AK4</strain>
    </source>
</reference>
<dbReference type="RefSeq" id="WP_009540657.1">
    <property type="nucleotide sequence ID" value="NZ_ANHY01000009.1"/>
</dbReference>
<evidence type="ECO:0000313" key="10">
    <source>
        <dbReference type="EMBL" id="EKV30149.1"/>
    </source>
</evidence>
<evidence type="ECO:0000256" key="7">
    <source>
        <dbReference type="ARBA" id="ARBA00039386"/>
    </source>
</evidence>
<keyword evidence="5" id="KW-0408">Iron</keyword>
<evidence type="ECO:0000259" key="9">
    <source>
        <dbReference type="Pfam" id="PF04324"/>
    </source>
</evidence>
<sequence length="66" mass="7060">MYVCICNGLTDKDFTRAARAGATTVGQAFGVLGERPQCGKCFGCARQCIAEARLDMAQENIQEAAE</sequence>
<protein>
    <recommendedName>
        <fullName evidence="7">Bacterioferritin-associated ferredoxin</fullName>
    </recommendedName>
</protein>
<keyword evidence="1" id="KW-0813">Transport</keyword>
<evidence type="ECO:0000256" key="1">
    <source>
        <dbReference type="ARBA" id="ARBA00022448"/>
    </source>
</evidence>
<dbReference type="OrthoDB" id="7428628at2"/>
<accession>K9GZI7</accession>
<dbReference type="AlphaFoldDB" id="K9GZI7"/>
<evidence type="ECO:0000256" key="8">
    <source>
        <dbReference type="ARBA" id="ARBA00046332"/>
    </source>
</evidence>
<keyword evidence="6" id="KW-0411">Iron-sulfur</keyword>
<dbReference type="GO" id="GO:0046872">
    <property type="term" value="F:metal ion binding"/>
    <property type="evidence" value="ECO:0007669"/>
    <property type="project" value="UniProtKB-KW"/>
</dbReference>
<evidence type="ECO:0000256" key="6">
    <source>
        <dbReference type="ARBA" id="ARBA00023014"/>
    </source>
</evidence>
<dbReference type="InterPro" id="IPR052371">
    <property type="entry name" value="BFD-associated_ferredoxin"/>
</dbReference>
<keyword evidence="4" id="KW-0249">Electron transport</keyword>
<dbReference type="GO" id="GO:0051537">
    <property type="term" value="F:2 iron, 2 sulfur cluster binding"/>
    <property type="evidence" value="ECO:0007669"/>
    <property type="project" value="UniProtKB-KW"/>
</dbReference>
<comment type="caution">
    <text evidence="10">The sequence shown here is derived from an EMBL/GenBank/DDBJ whole genome shotgun (WGS) entry which is preliminary data.</text>
</comment>
<proteinExistence type="inferred from homology"/>
<organism evidence="10 11">
    <name type="scientific">Caenispirillum salinarum AK4</name>
    <dbReference type="NCBI Taxonomy" id="1238182"/>
    <lineage>
        <taxon>Bacteria</taxon>
        <taxon>Pseudomonadati</taxon>
        <taxon>Pseudomonadota</taxon>
        <taxon>Alphaproteobacteria</taxon>
        <taxon>Rhodospirillales</taxon>
        <taxon>Novispirillaceae</taxon>
        <taxon>Caenispirillum</taxon>
    </lineage>
</organism>
<comment type="similarity">
    <text evidence="8">Belongs to the Bfd family.</text>
</comment>
<gene>
    <name evidence="10" type="ORF">C882_4549</name>
</gene>